<evidence type="ECO:0000256" key="4">
    <source>
        <dbReference type="ARBA" id="ARBA00022801"/>
    </source>
</evidence>
<dbReference type="KEGG" id="mbet:N8K70_15290"/>
<sequence>MPTSAELLLDTSAALALVQPSHDRHEAVMITVKGKALGLAGHALIETYSVLTRLPGAPRVAPATAARIVRTNFPGSHALSTEGALSAVPELQAADVSGGAVYDGLVALAAREADVRLITCDRRAMPTYARLGVDALLV</sequence>
<organism evidence="8 9">
    <name type="scientific">Microbacterium betulae</name>
    <dbReference type="NCBI Taxonomy" id="2981139"/>
    <lineage>
        <taxon>Bacteria</taxon>
        <taxon>Bacillati</taxon>
        <taxon>Actinomycetota</taxon>
        <taxon>Actinomycetes</taxon>
        <taxon>Micrococcales</taxon>
        <taxon>Microbacteriaceae</taxon>
        <taxon>Microbacterium</taxon>
    </lineage>
</organism>
<keyword evidence="9" id="KW-1185">Reference proteome</keyword>
<evidence type="ECO:0000256" key="6">
    <source>
        <dbReference type="HAMAP-Rule" id="MF_00265"/>
    </source>
</evidence>
<accession>A0AA97FH03</accession>
<evidence type="ECO:0000256" key="2">
    <source>
        <dbReference type="ARBA" id="ARBA00022722"/>
    </source>
</evidence>
<feature type="domain" description="PIN" evidence="7">
    <location>
        <begin position="8"/>
        <end position="123"/>
    </location>
</feature>
<keyword evidence="4 6" id="KW-0378">Hydrolase</keyword>
<dbReference type="SUPFAM" id="SSF88723">
    <property type="entry name" value="PIN domain-like"/>
    <property type="match status" value="1"/>
</dbReference>
<feature type="binding site" evidence="6">
    <location>
        <position position="10"/>
    </location>
    <ligand>
        <name>Mg(2+)</name>
        <dbReference type="ChEBI" id="CHEBI:18420"/>
    </ligand>
</feature>
<name>A0AA97FH03_9MICO</name>
<evidence type="ECO:0000313" key="9">
    <source>
        <dbReference type="Proteomes" id="UP001305498"/>
    </source>
</evidence>
<evidence type="ECO:0000313" key="8">
    <source>
        <dbReference type="EMBL" id="WOF22738.1"/>
    </source>
</evidence>
<keyword evidence="2 6" id="KW-0540">Nuclease</keyword>
<keyword evidence="5 6" id="KW-0460">Magnesium</keyword>
<dbReference type="Proteomes" id="UP001305498">
    <property type="component" value="Chromosome"/>
</dbReference>
<feature type="binding site" evidence="6">
    <location>
        <position position="103"/>
    </location>
    <ligand>
        <name>Mg(2+)</name>
        <dbReference type="ChEBI" id="CHEBI:18420"/>
    </ligand>
</feature>
<keyword evidence="3 6" id="KW-0479">Metal-binding</keyword>
<dbReference type="AlphaFoldDB" id="A0AA97FH03"/>
<evidence type="ECO:0000256" key="3">
    <source>
        <dbReference type="ARBA" id="ARBA00022723"/>
    </source>
</evidence>
<comment type="similarity">
    <text evidence="6">Belongs to the PINc/VapC protein family.</text>
</comment>
<dbReference type="GO" id="GO:0004540">
    <property type="term" value="F:RNA nuclease activity"/>
    <property type="evidence" value="ECO:0007669"/>
    <property type="project" value="InterPro"/>
</dbReference>
<reference evidence="8 9" key="1">
    <citation type="submission" date="2023-02" db="EMBL/GenBank/DDBJ databases">
        <title>Microbacterium betulae sp. nov., isolated from birch wood.</title>
        <authorList>
            <person name="Pasciak M."/>
            <person name="Pawlik K.J."/>
            <person name="Martynowski D."/>
            <person name="Laczmanski L."/>
            <person name="Ciekot J."/>
            <person name="Szponar B."/>
            <person name="Wojcik-Fatla A."/>
            <person name="Mackiewicz B."/>
            <person name="Farian E."/>
            <person name="Cholewa G."/>
            <person name="Cholewa A."/>
            <person name="Dutkiewicz J."/>
        </authorList>
    </citation>
    <scope>NUCLEOTIDE SEQUENCE [LARGE SCALE GENOMIC DNA]</scope>
    <source>
        <strain evidence="8 9">AB</strain>
    </source>
</reference>
<keyword evidence="6" id="KW-0800">Toxin</keyword>
<dbReference type="EMBL" id="CP118157">
    <property type="protein sequence ID" value="WOF22738.1"/>
    <property type="molecule type" value="Genomic_DNA"/>
</dbReference>
<dbReference type="InterPro" id="IPR022907">
    <property type="entry name" value="VapC_family"/>
</dbReference>
<dbReference type="EC" id="3.1.-.-" evidence="6"/>
<dbReference type="Gene3D" id="3.40.50.1010">
    <property type="entry name" value="5'-nuclease"/>
    <property type="match status" value="1"/>
</dbReference>
<dbReference type="GO" id="GO:0016787">
    <property type="term" value="F:hydrolase activity"/>
    <property type="evidence" value="ECO:0007669"/>
    <property type="project" value="UniProtKB-KW"/>
</dbReference>
<evidence type="ECO:0000256" key="1">
    <source>
        <dbReference type="ARBA" id="ARBA00022649"/>
    </source>
</evidence>
<protein>
    <recommendedName>
        <fullName evidence="6">Ribonuclease VapC</fullName>
        <shortName evidence="6">RNase VapC</shortName>
        <ecNumber evidence="6">3.1.-.-</ecNumber>
    </recommendedName>
    <alternativeName>
        <fullName evidence="6">Toxin VapC</fullName>
    </alternativeName>
</protein>
<proteinExistence type="inferred from homology"/>
<evidence type="ECO:0000259" key="7">
    <source>
        <dbReference type="Pfam" id="PF01850"/>
    </source>
</evidence>
<dbReference type="HAMAP" id="MF_00265">
    <property type="entry name" value="VapC_Nob1"/>
    <property type="match status" value="1"/>
</dbReference>
<comment type="cofactor">
    <cofactor evidence="6">
        <name>Mg(2+)</name>
        <dbReference type="ChEBI" id="CHEBI:18420"/>
    </cofactor>
</comment>
<dbReference type="InterPro" id="IPR029060">
    <property type="entry name" value="PIN-like_dom_sf"/>
</dbReference>
<evidence type="ECO:0000256" key="5">
    <source>
        <dbReference type="ARBA" id="ARBA00022842"/>
    </source>
</evidence>
<gene>
    <name evidence="6" type="primary">vapC</name>
    <name evidence="8" type="ORF">N8K70_15290</name>
</gene>
<keyword evidence="1 6" id="KW-1277">Toxin-antitoxin system</keyword>
<dbReference type="Pfam" id="PF01850">
    <property type="entry name" value="PIN"/>
    <property type="match status" value="1"/>
</dbReference>
<dbReference type="InterPro" id="IPR002716">
    <property type="entry name" value="PIN_dom"/>
</dbReference>
<dbReference type="RefSeq" id="WP_317139209.1">
    <property type="nucleotide sequence ID" value="NZ_CP118157.1"/>
</dbReference>
<dbReference type="GO" id="GO:0000287">
    <property type="term" value="F:magnesium ion binding"/>
    <property type="evidence" value="ECO:0007669"/>
    <property type="project" value="UniProtKB-UniRule"/>
</dbReference>
<dbReference type="GO" id="GO:0090729">
    <property type="term" value="F:toxin activity"/>
    <property type="evidence" value="ECO:0007669"/>
    <property type="project" value="UniProtKB-KW"/>
</dbReference>
<comment type="function">
    <text evidence="6">Toxic component of a toxin-antitoxin (TA) system. An RNase.</text>
</comment>